<gene>
    <name evidence="1" type="ORF">LCGC14_1263400</name>
</gene>
<proteinExistence type="predicted"/>
<accession>A0A0F9KZZ9</accession>
<organism evidence="1">
    <name type="scientific">marine sediment metagenome</name>
    <dbReference type="NCBI Taxonomy" id="412755"/>
    <lineage>
        <taxon>unclassified sequences</taxon>
        <taxon>metagenomes</taxon>
        <taxon>ecological metagenomes</taxon>
    </lineage>
</organism>
<dbReference type="AlphaFoldDB" id="A0A0F9KZZ9"/>
<dbReference type="EMBL" id="LAZR01007022">
    <property type="protein sequence ID" value="KKM87979.1"/>
    <property type="molecule type" value="Genomic_DNA"/>
</dbReference>
<evidence type="ECO:0000313" key="1">
    <source>
        <dbReference type="EMBL" id="KKM87979.1"/>
    </source>
</evidence>
<comment type="caution">
    <text evidence="1">The sequence shown here is derived from an EMBL/GenBank/DDBJ whole genome shotgun (WGS) entry which is preliminary data.</text>
</comment>
<reference evidence="1" key="1">
    <citation type="journal article" date="2015" name="Nature">
        <title>Complex archaea that bridge the gap between prokaryotes and eukaryotes.</title>
        <authorList>
            <person name="Spang A."/>
            <person name="Saw J.H."/>
            <person name="Jorgensen S.L."/>
            <person name="Zaremba-Niedzwiedzka K."/>
            <person name="Martijn J."/>
            <person name="Lind A.E."/>
            <person name="van Eijk R."/>
            <person name="Schleper C."/>
            <person name="Guy L."/>
            <person name="Ettema T.J."/>
        </authorList>
    </citation>
    <scope>NUCLEOTIDE SEQUENCE</scope>
</reference>
<protein>
    <submittedName>
        <fullName evidence="1">Uncharacterized protein</fullName>
    </submittedName>
</protein>
<name>A0A0F9KZZ9_9ZZZZ</name>
<sequence>MTDKDTEIIELMNRKMEIVTGYTNSSELNTEDTIKIAEINAKVIKLFEEKKQEQIKTSIIYETQQLIDLKDYLKQFRNSREYATEAEKSSIEHVLSMVYEKILCL</sequence>